<comment type="caution">
    <text evidence="8">The sequence shown here is derived from an EMBL/GenBank/DDBJ whole genome shotgun (WGS) entry which is preliminary data.</text>
</comment>
<dbReference type="EMBL" id="JASHIF010000016">
    <property type="protein sequence ID" value="MDI9861037.1"/>
    <property type="molecule type" value="Genomic_DNA"/>
</dbReference>
<comment type="similarity">
    <text evidence="2 6">Belongs to the FKBP-type PPIase family.</text>
</comment>
<evidence type="ECO:0000256" key="5">
    <source>
        <dbReference type="PROSITE-ProRule" id="PRU00277"/>
    </source>
</evidence>
<name>A0ABT6YBS7_9BACT</name>
<evidence type="ECO:0000256" key="4">
    <source>
        <dbReference type="ARBA" id="ARBA00023235"/>
    </source>
</evidence>
<organism evidence="8 9">
    <name type="scientific">Flectobacillus roseus</name>
    <dbReference type="NCBI Taxonomy" id="502259"/>
    <lineage>
        <taxon>Bacteria</taxon>
        <taxon>Pseudomonadati</taxon>
        <taxon>Bacteroidota</taxon>
        <taxon>Cytophagia</taxon>
        <taxon>Cytophagales</taxon>
        <taxon>Flectobacillaceae</taxon>
        <taxon>Flectobacillus</taxon>
    </lineage>
</organism>
<dbReference type="SUPFAM" id="SSF54534">
    <property type="entry name" value="FKBP-like"/>
    <property type="match status" value="2"/>
</dbReference>
<dbReference type="GO" id="GO:0003755">
    <property type="term" value="F:peptidyl-prolyl cis-trans isomerase activity"/>
    <property type="evidence" value="ECO:0007669"/>
    <property type="project" value="UniProtKB-EC"/>
</dbReference>
<evidence type="ECO:0000259" key="7">
    <source>
        <dbReference type="PROSITE" id="PS50059"/>
    </source>
</evidence>
<dbReference type="InterPro" id="IPR001179">
    <property type="entry name" value="PPIase_FKBP_dom"/>
</dbReference>
<dbReference type="Pfam" id="PF00254">
    <property type="entry name" value="FKBP_C"/>
    <property type="match status" value="2"/>
</dbReference>
<evidence type="ECO:0000313" key="8">
    <source>
        <dbReference type="EMBL" id="MDI9861037.1"/>
    </source>
</evidence>
<evidence type="ECO:0000256" key="2">
    <source>
        <dbReference type="ARBA" id="ARBA00006577"/>
    </source>
</evidence>
<dbReference type="PANTHER" id="PTHR43811">
    <property type="entry name" value="FKBP-TYPE PEPTIDYL-PROLYL CIS-TRANS ISOMERASE FKPA"/>
    <property type="match status" value="1"/>
</dbReference>
<protein>
    <recommendedName>
        <fullName evidence="6">Peptidyl-prolyl cis-trans isomerase</fullName>
        <ecNumber evidence="6">5.2.1.8</ecNumber>
    </recommendedName>
</protein>
<dbReference type="Gene3D" id="3.10.50.40">
    <property type="match status" value="2"/>
</dbReference>
<proteinExistence type="inferred from homology"/>
<dbReference type="RefSeq" id="WP_283345570.1">
    <property type="nucleotide sequence ID" value="NZ_JASHIF010000016.1"/>
</dbReference>
<feature type="domain" description="PPIase FKBP-type" evidence="7">
    <location>
        <begin position="200"/>
        <end position="288"/>
    </location>
</feature>
<dbReference type="PROSITE" id="PS50059">
    <property type="entry name" value="FKBP_PPIASE"/>
    <property type="match status" value="2"/>
</dbReference>
<evidence type="ECO:0000256" key="6">
    <source>
        <dbReference type="RuleBase" id="RU003915"/>
    </source>
</evidence>
<sequence length="290" mass="31554">MKNIKSLYVLGLFAIVVLLSSCLSTIVLEDDEIVKQNETKIQTYLSSQSLSFTKATNGIYYTAVGDTSGRVMTSGDTVRVQYTISRLDGVKIDSSVTGKPFQFIYGNSTSIFVKTLPLLHESQQGSFIIPSTQALGSQTFPNLPANSPIRLDVKWFKTYSESAYIDNYILANKIKVTAKYTNGLRYIRTQDGTGDYMASGKIAKVKYTGKLLNGFIFDSNVAKTDTFKITIGGSSAITGFQRGVELMKVGEKATLIFPSSIGYGTTGSLPKIPGESPLIFDVQVIAVSDN</sequence>
<dbReference type="PANTHER" id="PTHR43811:SF19">
    <property type="entry name" value="39 KDA FK506-BINDING NUCLEAR PROTEIN"/>
    <property type="match status" value="1"/>
</dbReference>
<keyword evidence="9" id="KW-1185">Reference proteome</keyword>
<comment type="catalytic activity">
    <reaction evidence="1 5 6">
        <text>[protein]-peptidylproline (omega=180) = [protein]-peptidylproline (omega=0)</text>
        <dbReference type="Rhea" id="RHEA:16237"/>
        <dbReference type="Rhea" id="RHEA-COMP:10747"/>
        <dbReference type="Rhea" id="RHEA-COMP:10748"/>
        <dbReference type="ChEBI" id="CHEBI:83833"/>
        <dbReference type="ChEBI" id="CHEBI:83834"/>
        <dbReference type="EC" id="5.2.1.8"/>
    </reaction>
</comment>
<gene>
    <name evidence="8" type="ORF">QM524_17605</name>
</gene>
<dbReference type="PROSITE" id="PS51257">
    <property type="entry name" value="PROKAR_LIPOPROTEIN"/>
    <property type="match status" value="1"/>
</dbReference>
<evidence type="ECO:0000256" key="1">
    <source>
        <dbReference type="ARBA" id="ARBA00000971"/>
    </source>
</evidence>
<reference evidence="8 9" key="1">
    <citation type="submission" date="2023-05" db="EMBL/GenBank/DDBJ databases">
        <title>Novel species of genus Flectobacillus isolated from stream in China.</title>
        <authorList>
            <person name="Lu H."/>
        </authorList>
    </citation>
    <scope>NUCLEOTIDE SEQUENCE [LARGE SCALE GENOMIC DNA]</scope>
    <source>
        <strain evidence="8 9">KCTC 42575</strain>
    </source>
</reference>
<feature type="domain" description="PPIase FKBP-type" evidence="7">
    <location>
        <begin position="75"/>
        <end position="159"/>
    </location>
</feature>
<dbReference type="InterPro" id="IPR046357">
    <property type="entry name" value="PPIase_dom_sf"/>
</dbReference>
<keyword evidence="3 5" id="KW-0697">Rotamase</keyword>
<dbReference type="EC" id="5.2.1.8" evidence="6"/>
<keyword evidence="4 5" id="KW-0413">Isomerase</keyword>
<evidence type="ECO:0000256" key="3">
    <source>
        <dbReference type="ARBA" id="ARBA00023110"/>
    </source>
</evidence>
<evidence type="ECO:0000313" key="9">
    <source>
        <dbReference type="Proteomes" id="UP001236507"/>
    </source>
</evidence>
<dbReference type="Proteomes" id="UP001236507">
    <property type="component" value="Unassembled WGS sequence"/>
</dbReference>
<accession>A0ABT6YBS7</accession>